<dbReference type="Proteomes" id="UP000198634">
    <property type="component" value="Unassembled WGS sequence"/>
</dbReference>
<proteinExistence type="predicted"/>
<reference evidence="1 2" key="1">
    <citation type="submission" date="2016-10" db="EMBL/GenBank/DDBJ databases">
        <authorList>
            <person name="de Groot N.N."/>
        </authorList>
    </citation>
    <scope>NUCLEOTIDE SEQUENCE [LARGE SCALE GENOMIC DNA]</scope>
    <source>
        <strain evidence="1 2">DSM 22007</strain>
    </source>
</reference>
<organism evidence="1 2">
    <name type="scientific">Thalassovita taeanensis</name>
    <dbReference type="NCBI Taxonomy" id="657014"/>
    <lineage>
        <taxon>Bacteria</taxon>
        <taxon>Pseudomonadati</taxon>
        <taxon>Pseudomonadota</taxon>
        <taxon>Alphaproteobacteria</taxon>
        <taxon>Rhodobacterales</taxon>
        <taxon>Roseobacteraceae</taxon>
        <taxon>Thalassovita</taxon>
    </lineage>
</organism>
<gene>
    <name evidence="1" type="ORF">SAMN04488092_105103</name>
</gene>
<protein>
    <submittedName>
        <fullName evidence="1">Uncharacterized protein</fullName>
    </submittedName>
</protein>
<dbReference type="EMBL" id="FOEP01000005">
    <property type="protein sequence ID" value="SEQ26796.1"/>
    <property type="molecule type" value="Genomic_DNA"/>
</dbReference>
<accession>A0A1H9EM27</accession>
<dbReference type="AlphaFoldDB" id="A0A1H9EM27"/>
<name>A0A1H9EM27_9RHOB</name>
<dbReference type="OrthoDB" id="7866756at2"/>
<evidence type="ECO:0000313" key="2">
    <source>
        <dbReference type="Proteomes" id="UP000198634"/>
    </source>
</evidence>
<keyword evidence="2" id="KW-1185">Reference proteome</keyword>
<sequence>MPTKPVALEELHVIDGRARLRPAMSLEPDALKALADRIAAVPAVRRVLARPATGSLIVEFDGPAAPVFEEIGAQEIARIRPQPAPPPITQVARFGLMRADMNLKNATDGTLDLNSTVALLLFMGAAVQVARGQIAGPATTLVMAALAMLDRQNGK</sequence>
<evidence type="ECO:0000313" key="1">
    <source>
        <dbReference type="EMBL" id="SEQ26796.1"/>
    </source>
</evidence>
<dbReference type="RefSeq" id="WP_090269571.1">
    <property type="nucleotide sequence ID" value="NZ_FOEP01000005.1"/>
</dbReference>